<keyword evidence="1" id="KW-0472">Membrane</keyword>
<comment type="caution">
    <text evidence="2">The sequence shown here is derived from an EMBL/GenBank/DDBJ whole genome shotgun (WGS) entry which is preliminary data.</text>
</comment>
<keyword evidence="3" id="KW-1185">Reference proteome</keyword>
<keyword evidence="1" id="KW-1133">Transmembrane helix</keyword>
<gene>
    <name evidence="2" type="ORF">SAMN05444412_12118</name>
</gene>
<dbReference type="Proteomes" id="UP000199663">
    <property type="component" value="Unassembled WGS sequence"/>
</dbReference>
<sequence>MTSFLLWFILLILCWPIAIIALVLYPLVWLILIPFRLLGFAVDLSFDFIRSLLMLPFTLLSRK</sequence>
<accession>A0A1H3TST3</accession>
<reference evidence="2 3" key="1">
    <citation type="submission" date="2016-10" db="EMBL/GenBank/DDBJ databases">
        <authorList>
            <person name="Varghese N."/>
            <person name="Submissions S."/>
        </authorList>
    </citation>
    <scope>NUCLEOTIDE SEQUENCE [LARGE SCALE GENOMIC DNA]</scope>
    <source>
        <strain evidence="2 3">DSM 17997</strain>
    </source>
</reference>
<dbReference type="EMBL" id="FNQC01000021">
    <property type="protein sequence ID" value="SDZ53274.1"/>
    <property type="molecule type" value="Genomic_DNA"/>
</dbReference>
<name>A0A1H3TST3_9BACT</name>
<dbReference type="RefSeq" id="WP_019600254.1">
    <property type="nucleotide sequence ID" value="NZ_FNQC01000021.1"/>
</dbReference>
<keyword evidence="1" id="KW-0812">Transmembrane</keyword>
<proteinExistence type="predicted"/>
<evidence type="ECO:0000313" key="3">
    <source>
        <dbReference type="Proteomes" id="UP000199663"/>
    </source>
</evidence>
<protein>
    <submittedName>
        <fullName evidence="2">Uncharacterized protein</fullName>
    </submittedName>
</protein>
<feature type="transmembrane region" description="Helical" evidence="1">
    <location>
        <begin position="7"/>
        <end position="32"/>
    </location>
</feature>
<evidence type="ECO:0000313" key="2">
    <source>
        <dbReference type="EMBL" id="SDZ53274.1"/>
    </source>
</evidence>
<organism evidence="2 3">
    <name type="scientific">Rhodonellum ikkaensis</name>
    <dbReference type="NCBI Taxonomy" id="336829"/>
    <lineage>
        <taxon>Bacteria</taxon>
        <taxon>Pseudomonadati</taxon>
        <taxon>Bacteroidota</taxon>
        <taxon>Cytophagia</taxon>
        <taxon>Cytophagales</taxon>
        <taxon>Cytophagaceae</taxon>
        <taxon>Rhodonellum</taxon>
    </lineage>
</organism>
<evidence type="ECO:0000256" key="1">
    <source>
        <dbReference type="SAM" id="Phobius"/>
    </source>
</evidence>